<dbReference type="Proteomes" id="UP000230405">
    <property type="component" value="Unassembled WGS sequence"/>
</dbReference>
<feature type="transmembrane region" description="Helical" evidence="2">
    <location>
        <begin position="39"/>
        <end position="61"/>
    </location>
</feature>
<keyword evidence="2" id="KW-0812">Transmembrane</keyword>
<gene>
    <name evidence="3" type="ORF">COX77_04375</name>
</gene>
<accession>A0A2M7VDG4</accession>
<evidence type="ECO:0000256" key="1">
    <source>
        <dbReference type="SAM" id="MobiDB-lite"/>
    </source>
</evidence>
<dbReference type="AlphaFoldDB" id="A0A2M7VDG4"/>
<evidence type="ECO:0000256" key="2">
    <source>
        <dbReference type="SAM" id="Phobius"/>
    </source>
</evidence>
<feature type="compositionally biased region" description="Polar residues" evidence="1">
    <location>
        <begin position="69"/>
        <end position="81"/>
    </location>
</feature>
<evidence type="ECO:0008006" key="5">
    <source>
        <dbReference type="Google" id="ProtNLM"/>
    </source>
</evidence>
<dbReference type="EMBL" id="PFPO01000085">
    <property type="protein sequence ID" value="PIZ98478.1"/>
    <property type="molecule type" value="Genomic_DNA"/>
</dbReference>
<sequence length="523" mass="58503">MEENKNTTSEQPNNQQFSGYALNFQDEQKTQGNDKIKSWLIIGSIILLAILVIAGIIFFVYNLRRQAPASSDSTNQQAEQSADQKKGEPVPKQDLSTPELRDEQRLKDVTNIRNALGSYYQDHQAYPDVLEDLVSKYLEILPNNPKPGGENYVYRPQQNNQDYKLSFTLERGAQMDSINLASGRYQATTSGFEPITSEQKATGTEDSKTNERVEIINGLDSDKDGVSDIEENIYHSKSATMDTDQDGYTDGTEITSFYDPAKGQGALLIDSNTVNKYDNKRWGYTVVYPAEWTVKALTEDNQEVIFNSATSEYFQIIIQPNPVSLSARAWYQKFNPTIDNSQLIDLSINGLIGVQTKDGLNTYLTVGSNIYLLIYNLGTTNQLNYKITYQLFLKSFAIRQDFLAEQVRYDEKREQDVTAIHQGLLKYMNSQLSLPSTIDNKTETSQQIGTLVDGCQSSCHELTLENQCVDLSSFLAPMGLTQLPKDPSGGSDAKTGYYLNLQADGSLLVGSCQSTTKLIEVKN</sequence>
<comment type="caution">
    <text evidence="3">The sequence shown here is derived from an EMBL/GenBank/DDBJ whole genome shotgun (WGS) entry which is preliminary data.</text>
</comment>
<feature type="region of interest" description="Disordered" evidence="1">
    <location>
        <begin position="69"/>
        <end position="104"/>
    </location>
</feature>
<name>A0A2M7VDG4_9BACT</name>
<proteinExistence type="predicted"/>
<keyword evidence="2" id="KW-0472">Membrane</keyword>
<feature type="compositionally biased region" description="Basic and acidic residues" evidence="1">
    <location>
        <begin position="82"/>
        <end position="91"/>
    </location>
</feature>
<keyword evidence="2" id="KW-1133">Transmembrane helix</keyword>
<dbReference type="Gene3D" id="3.30.700.10">
    <property type="entry name" value="Glycoprotein, Type 4 Pilin"/>
    <property type="match status" value="1"/>
</dbReference>
<evidence type="ECO:0000313" key="3">
    <source>
        <dbReference type="EMBL" id="PIZ98478.1"/>
    </source>
</evidence>
<organism evidence="3 4">
    <name type="scientific">Candidatus Komeilibacteria bacterium CG_4_10_14_0_2_um_filter_37_10</name>
    <dbReference type="NCBI Taxonomy" id="1974470"/>
    <lineage>
        <taxon>Bacteria</taxon>
        <taxon>Candidatus Komeiliibacteriota</taxon>
    </lineage>
</organism>
<evidence type="ECO:0000313" key="4">
    <source>
        <dbReference type="Proteomes" id="UP000230405"/>
    </source>
</evidence>
<protein>
    <recommendedName>
        <fullName evidence="5">Type II secretion system protein GspG C-terminal domain-containing protein</fullName>
    </recommendedName>
</protein>
<reference evidence="4" key="1">
    <citation type="submission" date="2017-09" db="EMBL/GenBank/DDBJ databases">
        <title>Depth-based differentiation of microbial function through sediment-hosted aquifers and enrichment of novel symbionts in the deep terrestrial subsurface.</title>
        <authorList>
            <person name="Probst A.J."/>
            <person name="Ladd B."/>
            <person name="Jarett J.K."/>
            <person name="Geller-Mcgrath D.E."/>
            <person name="Sieber C.M.K."/>
            <person name="Emerson J.B."/>
            <person name="Anantharaman K."/>
            <person name="Thomas B.C."/>
            <person name="Malmstrom R."/>
            <person name="Stieglmeier M."/>
            <person name="Klingl A."/>
            <person name="Woyke T."/>
            <person name="Ryan C.M."/>
            <person name="Banfield J.F."/>
        </authorList>
    </citation>
    <scope>NUCLEOTIDE SEQUENCE [LARGE SCALE GENOMIC DNA]</scope>
</reference>